<keyword evidence="1" id="KW-0812">Transmembrane</keyword>
<keyword evidence="1" id="KW-0472">Membrane</keyword>
<feature type="transmembrane region" description="Helical" evidence="1">
    <location>
        <begin position="359"/>
        <end position="379"/>
    </location>
</feature>
<sequence length="483" mass="53081">MGRYLLMIFAALAVSAAVCSALPVDISLKTAQCRAHCLQKFEDQLSKQDDASCHQDKDCFTCWETCDLLASNFPIWGTVCNQADLCSAGCQASCEWDSSHKSAVVPLSPHNSRLTLAFSGSKAQWTLTWAKDAAEEHVVFALFTRTQGKSWSLRHQTSDLGTKLDDLSTGSEMKLVAVAESGVLSAIITPYAPLTHVGTFVKTFDVEQETKDSLEVEHSNEIDIDTDQIWPLMYEAQVEDSGFVTTRVWWAPQSNKAGDYLVTWDVEGGGLKGHLYTDIPEVDLSLWPDTIYHVQVELMSGPLGQTQKSSELTLDTNSIILDLYSKAHQATEESIISVITKEPPRPLKHSYVTPLQVEIMLGAGAGVVAALIILALALWHRKRKSSVITYESPAVSAAKWGGWNRTLSDLTLNETLDIKSHKLSGCEPVYSTPIGLRTPPVFTVPSPPPRSSLFNQPRLHQPSVNLYSIVPPLPPPPRQISNI</sequence>
<dbReference type="Proteomes" id="UP001497623">
    <property type="component" value="Unassembled WGS sequence"/>
</dbReference>
<evidence type="ECO:0000256" key="2">
    <source>
        <dbReference type="SAM" id="SignalP"/>
    </source>
</evidence>
<dbReference type="AlphaFoldDB" id="A0AAV2Q6J2"/>
<keyword evidence="2" id="KW-0732">Signal</keyword>
<keyword evidence="4" id="KW-1185">Reference proteome</keyword>
<organism evidence="3 4">
    <name type="scientific">Meganyctiphanes norvegica</name>
    <name type="common">Northern krill</name>
    <name type="synonym">Thysanopoda norvegica</name>
    <dbReference type="NCBI Taxonomy" id="48144"/>
    <lineage>
        <taxon>Eukaryota</taxon>
        <taxon>Metazoa</taxon>
        <taxon>Ecdysozoa</taxon>
        <taxon>Arthropoda</taxon>
        <taxon>Crustacea</taxon>
        <taxon>Multicrustacea</taxon>
        <taxon>Malacostraca</taxon>
        <taxon>Eumalacostraca</taxon>
        <taxon>Eucarida</taxon>
        <taxon>Euphausiacea</taxon>
        <taxon>Euphausiidae</taxon>
        <taxon>Meganyctiphanes</taxon>
    </lineage>
</organism>
<feature type="chain" id="PRO_5043550802" description="Transmembrane protein fend" evidence="2">
    <location>
        <begin position="22"/>
        <end position="483"/>
    </location>
</feature>
<gene>
    <name evidence="3" type="ORF">MNOR_LOCUS7855</name>
</gene>
<accession>A0AAV2Q6J2</accession>
<evidence type="ECO:0000313" key="3">
    <source>
        <dbReference type="EMBL" id="CAL4069459.1"/>
    </source>
</evidence>
<protein>
    <recommendedName>
        <fullName evidence="5">Transmembrane protein fend</fullName>
    </recommendedName>
</protein>
<evidence type="ECO:0008006" key="5">
    <source>
        <dbReference type="Google" id="ProtNLM"/>
    </source>
</evidence>
<feature type="signal peptide" evidence="2">
    <location>
        <begin position="1"/>
        <end position="21"/>
    </location>
</feature>
<keyword evidence="1" id="KW-1133">Transmembrane helix</keyword>
<comment type="caution">
    <text evidence="3">The sequence shown here is derived from an EMBL/GenBank/DDBJ whole genome shotgun (WGS) entry which is preliminary data.</text>
</comment>
<reference evidence="3 4" key="1">
    <citation type="submission" date="2024-05" db="EMBL/GenBank/DDBJ databases">
        <authorList>
            <person name="Wallberg A."/>
        </authorList>
    </citation>
    <scope>NUCLEOTIDE SEQUENCE [LARGE SCALE GENOMIC DNA]</scope>
</reference>
<name>A0AAV2Q6J2_MEGNR</name>
<evidence type="ECO:0000256" key="1">
    <source>
        <dbReference type="SAM" id="Phobius"/>
    </source>
</evidence>
<evidence type="ECO:0000313" key="4">
    <source>
        <dbReference type="Proteomes" id="UP001497623"/>
    </source>
</evidence>
<proteinExistence type="predicted"/>
<dbReference type="EMBL" id="CAXKWB010003535">
    <property type="protein sequence ID" value="CAL4069459.1"/>
    <property type="molecule type" value="Genomic_DNA"/>
</dbReference>